<evidence type="ECO:0000256" key="1">
    <source>
        <dbReference type="ARBA" id="ARBA00023015"/>
    </source>
</evidence>
<dbReference type="CDD" id="cd11378">
    <property type="entry name" value="DUF296"/>
    <property type="match status" value="1"/>
</dbReference>
<name>A0A9R1V9C0_LACSA</name>
<dbReference type="GO" id="GO:0003680">
    <property type="term" value="F:minor groove of adenine-thymine-rich DNA binding"/>
    <property type="evidence" value="ECO:0007669"/>
    <property type="project" value="UniProtKB-UniRule"/>
</dbReference>
<organism evidence="6 7">
    <name type="scientific">Lactuca sativa</name>
    <name type="common">Garden lettuce</name>
    <dbReference type="NCBI Taxonomy" id="4236"/>
    <lineage>
        <taxon>Eukaryota</taxon>
        <taxon>Viridiplantae</taxon>
        <taxon>Streptophyta</taxon>
        <taxon>Embryophyta</taxon>
        <taxon>Tracheophyta</taxon>
        <taxon>Spermatophyta</taxon>
        <taxon>Magnoliopsida</taxon>
        <taxon>eudicotyledons</taxon>
        <taxon>Gunneridae</taxon>
        <taxon>Pentapetalae</taxon>
        <taxon>asterids</taxon>
        <taxon>campanulids</taxon>
        <taxon>Asterales</taxon>
        <taxon>Asteraceae</taxon>
        <taxon>Cichorioideae</taxon>
        <taxon>Cichorieae</taxon>
        <taxon>Lactucinae</taxon>
        <taxon>Lactuca</taxon>
    </lineage>
</organism>
<evidence type="ECO:0000256" key="3">
    <source>
        <dbReference type="ARBA" id="ARBA00023163"/>
    </source>
</evidence>
<dbReference type="Gene3D" id="3.30.1330.80">
    <property type="entry name" value="Hypothetical protein, similar to alpha- acetolactate decarboxylase, domain 2"/>
    <property type="match status" value="1"/>
</dbReference>
<evidence type="ECO:0000256" key="2">
    <source>
        <dbReference type="ARBA" id="ARBA00023125"/>
    </source>
</evidence>
<keyword evidence="2 4" id="KW-0238">DNA-binding</keyword>
<dbReference type="EMBL" id="NBSK02000006">
    <property type="protein sequence ID" value="KAJ0200693.1"/>
    <property type="molecule type" value="Genomic_DNA"/>
</dbReference>
<sequence length="101" mass="10917">MLGRFEVLCLSGSYLPSENGDPGNRTGRLSISVCTGDGNVIGGAVGGRLVAYTLVQVVVCSFVYGVNNIDVKVKAITESTLIDDSQHFRWLFHGNYIHKLV</sequence>
<feature type="domain" description="PPC" evidence="5">
    <location>
        <begin position="1"/>
        <end position="83"/>
    </location>
</feature>
<keyword evidence="7" id="KW-1185">Reference proteome</keyword>
<evidence type="ECO:0000313" key="7">
    <source>
        <dbReference type="Proteomes" id="UP000235145"/>
    </source>
</evidence>
<evidence type="ECO:0000313" key="6">
    <source>
        <dbReference type="EMBL" id="KAJ0200693.1"/>
    </source>
</evidence>
<evidence type="ECO:0000256" key="4">
    <source>
        <dbReference type="RuleBase" id="RU367031"/>
    </source>
</evidence>
<keyword evidence="4" id="KW-0539">Nucleus</keyword>
<dbReference type="PROSITE" id="PS51742">
    <property type="entry name" value="PPC"/>
    <property type="match status" value="1"/>
</dbReference>
<dbReference type="PANTHER" id="PTHR31500">
    <property type="entry name" value="AT-HOOK MOTIF NUCLEAR-LOCALIZED PROTEIN 9"/>
    <property type="match status" value="1"/>
</dbReference>
<dbReference type="Proteomes" id="UP000235145">
    <property type="component" value="Unassembled WGS sequence"/>
</dbReference>
<accession>A0A9R1V9C0</accession>
<dbReference type="AlphaFoldDB" id="A0A9R1V9C0"/>
<keyword evidence="3 4" id="KW-0804">Transcription</keyword>
<dbReference type="GO" id="GO:0005634">
    <property type="term" value="C:nucleus"/>
    <property type="evidence" value="ECO:0007669"/>
    <property type="project" value="UniProtKB-SubCell"/>
</dbReference>
<dbReference type="PANTHER" id="PTHR31500:SF64">
    <property type="entry name" value="AT-HOOK MOTIF NUCLEAR-LOCALIZED PROTEIN 12-RELATED"/>
    <property type="match status" value="1"/>
</dbReference>
<evidence type="ECO:0000259" key="5">
    <source>
        <dbReference type="PROSITE" id="PS51742"/>
    </source>
</evidence>
<dbReference type="Pfam" id="PF03479">
    <property type="entry name" value="PCC"/>
    <property type="match status" value="1"/>
</dbReference>
<keyword evidence="1 4" id="KW-0805">Transcription regulation</keyword>
<comment type="domain">
    <text evidence="4">The PPC domain mediates interactions between AHL proteins.</text>
</comment>
<dbReference type="InterPro" id="IPR005175">
    <property type="entry name" value="PPC_dom"/>
</dbReference>
<reference evidence="6 7" key="1">
    <citation type="journal article" date="2017" name="Nat. Commun.">
        <title>Genome assembly with in vitro proximity ligation data and whole-genome triplication in lettuce.</title>
        <authorList>
            <person name="Reyes-Chin-Wo S."/>
            <person name="Wang Z."/>
            <person name="Yang X."/>
            <person name="Kozik A."/>
            <person name="Arikit S."/>
            <person name="Song C."/>
            <person name="Xia L."/>
            <person name="Froenicke L."/>
            <person name="Lavelle D.O."/>
            <person name="Truco M.J."/>
            <person name="Xia R."/>
            <person name="Zhu S."/>
            <person name="Xu C."/>
            <person name="Xu H."/>
            <person name="Xu X."/>
            <person name="Cox K."/>
            <person name="Korf I."/>
            <person name="Meyers B.C."/>
            <person name="Michelmore R.W."/>
        </authorList>
    </citation>
    <scope>NUCLEOTIDE SEQUENCE [LARGE SCALE GENOMIC DNA]</scope>
    <source>
        <strain evidence="7">cv. Salinas</strain>
        <tissue evidence="6">Seedlings</tissue>
    </source>
</reference>
<comment type="caution">
    <text evidence="6">The sequence shown here is derived from an EMBL/GenBank/DDBJ whole genome shotgun (WGS) entry which is preliminary data.</text>
</comment>
<protein>
    <recommendedName>
        <fullName evidence="4">AT-hook motif nuclear-localized protein</fullName>
    </recommendedName>
</protein>
<dbReference type="SUPFAM" id="SSF117856">
    <property type="entry name" value="AF0104/ALDC/Ptd012-like"/>
    <property type="match status" value="1"/>
</dbReference>
<gene>
    <name evidence="6" type="ORF">LSAT_V11C600301300</name>
</gene>
<dbReference type="InterPro" id="IPR039605">
    <property type="entry name" value="AHL"/>
</dbReference>
<proteinExistence type="predicted"/>
<comment type="subcellular location">
    <subcellularLocation>
        <location evidence="4">Nucleus</location>
    </subcellularLocation>
</comment>
<comment type="function">
    <text evidence="4">Transcription factor that specifically binds AT-rich DNA sequences related to the nuclear matrix attachment regions (MARs).</text>
</comment>